<keyword evidence="5 7" id="KW-1133">Transmembrane helix</keyword>
<evidence type="ECO:0000256" key="2">
    <source>
        <dbReference type="ARBA" id="ARBA00009298"/>
    </source>
</evidence>
<feature type="transmembrane region" description="Helical" evidence="7">
    <location>
        <begin position="66"/>
        <end position="86"/>
    </location>
</feature>
<evidence type="ECO:0000256" key="5">
    <source>
        <dbReference type="ARBA" id="ARBA00022989"/>
    </source>
</evidence>
<dbReference type="Proteomes" id="UP000766336">
    <property type="component" value="Unassembled WGS sequence"/>
</dbReference>
<keyword evidence="7" id="KW-0997">Cell inner membrane</keyword>
<comment type="caution">
    <text evidence="9">The sequence shown here is derived from an EMBL/GenBank/DDBJ whole genome shotgun (WGS) entry which is preliminary data.</text>
</comment>
<sequence length="153" mass="15950">MLDWLYGMLERDPTAVVLPIACLCGLLMGTERELRGHRGQLRVCVLVCVAAAAFSDLVVTRAESSNWANGFGSIAQGVGFLGAGLIMKDGATVRGVSTAATLWCVAAAGAAAGAREIVAALLVTLIVLGANLVLRPINIWARRRQTADTADGE</sequence>
<comment type="subcellular location">
    <subcellularLocation>
        <location evidence="7">Cell inner membrane</location>
        <topology evidence="7">Multi-pass membrane protein</topology>
    </subcellularLocation>
    <subcellularLocation>
        <location evidence="1">Cell membrane</location>
        <topology evidence="1">Multi-pass membrane protein</topology>
    </subcellularLocation>
</comment>
<accession>A0ABS5QFX6</accession>
<dbReference type="InterPro" id="IPR049177">
    <property type="entry name" value="MgtC_SapB_SrpB_YhiD_N"/>
</dbReference>
<evidence type="ECO:0000256" key="7">
    <source>
        <dbReference type="RuleBase" id="RU365041"/>
    </source>
</evidence>
<feature type="transmembrane region" description="Helical" evidence="7">
    <location>
        <begin position="117"/>
        <end position="134"/>
    </location>
</feature>
<gene>
    <name evidence="9" type="ORF">KHU32_16660</name>
</gene>
<feature type="transmembrane region" description="Helical" evidence="7">
    <location>
        <begin position="12"/>
        <end position="29"/>
    </location>
</feature>
<dbReference type="PANTHER" id="PTHR33778">
    <property type="entry name" value="PROTEIN MGTC"/>
    <property type="match status" value="1"/>
</dbReference>
<evidence type="ECO:0000256" key="1">
    <source>
        <dbReference type="ARBA" id="ARBA00004651"/>
    </source>
</evidence>
<name>A0ABS5QFX6_9PROT</name>
<keyword evidence="3" id="KW-1003">Cell membrane</keyword>
<feature type="transmembrane region" description="Helical" evidence="7">
    <location>
        <begin position="41"/>
        <end position="60"/>
    </location>
</feature>
<proteinExistence type="inferred from homology"/>
<dbReference type="EMBL" id="JAHCDA010000003">
    <property type="protein sequence ID" value="MBS7812584.1"/>
    <property type="molecule type" value="Genomic_DNA"/>
</dbReference>
<evidence type="ECO:0000256" key="6">
    <source>
        <dbReference type="ARBA" id="ARBA00023136"/>
    </source>
</evidence>
<dbReference type="PANTHER" id="PTHR33778:SF3">
    <property type="entry name" value="PROTEIN MGTC"/>
    <property type="match status" value="1"/>
</dbReference>
<reference evidence="9 10" key="1">
    <citation type="submission" date="2021-05" db="EMBL/GenBank/DDBJ databases">
        <title>Roseococcus sp. XZZS9, whole genome shotgun sequencing project.</title>
        <authorList>
            <person name="Zhao G."/>
            <person name="Shen L."/>
        </authorList>
    </citation>
    <scope>NUCLEOTIDE SEQUENCE [LARGE SCALE GENOMIC DNA]</scope>
    <source>
        <strain evidence="9 10">XZZS9</strain>
    </source>
</reference>
<evidence type="ECO:0000256" key="4">
    <source>
        <dbReference type="ARBA" id="ARBA00022692"/>
    </source>
</evidence>
<feature type="transmembrane region" description="Helical" evidence="7">
    <location>
        <begin position="93"/>
        <end position="111"/>
    </location>
</feature>
<evidence type="ECO:0000313" key="10">
    <source>
        <dbReference type="Proteomes" id="UP000766336"/>
    </source>
</evidence>
<dbReference type="RefSeq" id="WP_213671279.1">
    <property type="nucleotide sequence ID" value="NZ_JAHCDA010000003.1"/>
</dbReference>
<keyword evidence="6 7" id="KW-0472">Membrane</keyword>
<dbReference type="PRINTS" id="PR01837">
    <property type="entry name" value="MGTCSAPBPROT"/>
</dbReference>
<dbReference type="InterPro" id="IPR003416">
    <property type="entry name" value="MgtC/SapB/SrpB/YhiD_fam"/>
</dbReference>
<comment type="similarity">
    <text evidence="2 7">Belongs to the MgtC/SapB family.</text>
</comment>
<dbReference type="Pfam" id="PF02308">
    <property type="entry name" value="MgtC"/>
    <property type="match status" value="1"/>
</dbReference>
<organism evidence="9 10">
    <name type="scientific">Roseococcus pinisoli</name>
    <dbReference type="NCBI Taxonomy" id="2835040"/>
    <lineage>
        <taxon>Bacteria</taxon>
        <taxon>Pseudomonadati</taxon>
        <taxon>Pseudomonadota</taxon>
        <taxon>Alphaproteobacteria</taxon>
        <taxon>Acetobacterales</taxon>
        <taxon>Roseomonadaceae</taxon>
        <taxon>Roseococcus</taxon>
    </lineage>
</organism>
<evidence type="ECO:0000313" key="9">
    <source>
        <dbReference type="EMBL" id="MBS7812584.1"/>
    </source>
</evidence>
<feature type="domain" description="MgtC/SapB/SrpB/YhiD N-terminal" evidence="8">
    <location>
        <begin position="20"/>
        <end position="138"/>
    </location>
</feature>
<protein>
    <recommendedName>
        <fullName evidence="7">Protein MgtC</fullName>
    </recommendedName>
</protein>
<keyword evidence="4 7" id="KW-0812">Transmembrane</keyword>
<keyword evidence="10" id="KW-1185">Reference proteome</keyword>
<evidence type="ECO:0000259" key="8">
    <source>
        <dbReference type="Pfam" id="PF02308"/>
    </source>
</evidence>
<evidence type="ECO:0000256" key="3">
    <source>
        <dbReference type="ARBA" id="ARBA00022475"/>
    </source>
</evidence>